<accession>A0A4U6T7Q5</accession>
<sequence length="51" mass="6086">MYVWGVMELFLSSAYFYHFYGKYGSCWRMKCRGDGVPASRFRDFNIDSLNL</sequence>
<dbReference type="Gramene" id="TKV93006">
    <property type="protein sequence ID" value="TKV93006"/>
    <property type="gene ID" value="SEVIR_9G198700v2"/>
</dbReference>
<organism evidence="1 2">
    <name type="scientific">Setaria viridis</name>
    <name type="common">Green bristlegrass</name>
    <name type="synonym">Setaria italica subsp. viridis</name>
    <dbReference type="NCBI Taxonomy" id="4556"/>
    <lineage>
        <taxon>Eukaryota</taxon>
        <taxon>Viridiplantae</taxon>
        <taxon>Streptophyta</taxon>
        <taxon>Embryophyta</taxon>
        <taxon>Tracheophyta</taxon>
        <taxon>Spermatophyta</taxon>
        <taxon>Magnoliopsida</taxon>
        <taxon>Liliopsida</taxon>
        <taxon>Poales</taxon>
        <taxon>Poaceae</taxon>
        <taxon>PACMAD clade</taxon>
        <taxon>Panicoideae</taxon>
        <taxon>Panicodae</taxon>
        <taxon>Paniceae</taxon>
        <taxon>Cenchrinae</taxon>
        <taxon>Setaria</taxon>
    </lineage>
</organism>
<keyword evidence="2" id="KW-1185">Reference proteome</keyword>
<dbReference type="EMBL" id="CM016560">
    <property type="protein sequence ID" value="TKV93006.1"/>
    <property type="molecule type" value="Genomic_DNA"/>
</dbReference>
<reference evidence="1" key="1">
    <citation type="submission" date="2019-03" db="EMBL/GenBank/DDBJ databases">
        <title>WGS assembly of Setaria viridis.</title>
        <authorList>
            <person name="Huang P."/>
            <person name="Jenkins J."/>
            <person name="Grimwood J."/>
            <person name="Barry K."/>
            <person name="Healey A."/>
            <person name="Mamidi S."/>
            <person name="Sreedasyam A."/>
            <person name="Shu S."/>
            <person name="Feldman M."/>
            <person name="Wu J."/>
            <person name="Yu Y."/>
            <person name="Chen C."/>
            <person name="Johnson J."/>
            <person name="Rokhsar D."/>
            <person name="Baxter I."/>
            <person name="Schmutz J."/>
            <person name="Brutnell T."/>
            <person name="Kellogg E."/>
        </authorList>
    </citation>
    <scope>NUCLEOTIDE SEQUENCE [LARGE SCALE GENOMIC DNA]</scope>
</reference>
<protein>
    <submittedName>
        <fullName evidence="1">Uncharacterized protein</fullName>
    </submittedName>
</protein>
<dbReference type="AlphaFoldDB" id="A0A4U6T7Q5"/>
<gene>
    <name evidence="1" type="ORF">SEVIR_9G198700v2</name>
</gene>
<evidence type="ECO:0000313" key="1">
    <source>
        <dbReference type="EMBL" id="TKV93006.1"/>
    </source>
</evidence>
<dbReference type="Proteomes" id="UP000298652">
    <property type="component" value="Chromosome 9"/>
</dbReference>
<name>A0A4U6T7Q5_SETVI</name>
<evidence type="ECO:0000313" key="2">
    <source>
        <dbReference type="Proteomes" id="UP000298652"/>
    </source>
</evidence>
<proteinExistence type="predicted"/>